<dbReference type="Pfam" id="PF00743">
    <property type="entry name" value="FMO-like"/>
    <property type="match status" value="2"/>
</dbReference>
<evidence type="ECO:0000256" key="6">
    <source>
        <dbReference type="ARBA" id="ARBA00022806"/>
    </source>
</evidence>
<dbReference type="STRING" id="1507870.A0A1V8SLR9"/>
<reference evidence="15" key="1">
    <citation type="submission" date="2017-03" db="EMBL/GenBank/DDBJ databases">
        <title>Genomes of endolithic fungi from Antarctica.</title>
        <authorList>
            <person name="Coleine C."/>
            <person name="Masonjones S."/>
            <person name="Stajich J.E."/>
        </authorList>
    </citation>
    <scope>NUCLEOTIDE SEQUENCE [LARGE SCALE GENOMIC DNA]</scope>
    <source>
        <strain evidence="15">CCFEE 5527</strain>
    </source>
</reference>
<protein>
    <recommendedName>
        <fullName evidence="2">RNA helicase</fullName>
        <ecNumber evidence="2">3.6.4.13</ecNumber>
    </recommendedName>
</protein>
<comment type="catalytic activity">
    <reaction evidence="10">
        <text>ATP + H2O = ADP + phosphate + H(+)</text>
        <dbReference type="Rhea" id="RHEA:13065"/>
        <dbReference type="ChEBI" id="CHEBI:15377"/>
        <dbReference type="ChEBI" id="CHEBI:15378"/>
        <dbReference type="ChEBI" id="CHEBI:30616"/>
        <dbReference type="ChEBI" id="CHEBI:43474"/>
        <dbReference type="ChEBI" id="CHEBI:456216"/>
        <dbReference type="EC" id="3.6.4.13"/>
    </reaction>
</comment>
<feature type="compositionally biased region" description="Acidic residues" evidence="11">
    <location>
        <begin position="267"/>
        <end position="279"/>
    </location>
</feature>
<keyword evidence="3" id="KW-0285">Flavoprotein</keyword>
<keyword evidence="4" id="KW-0547">Nucleotide-binding</keyword>
<dbReference type="InterPro" id="IPR014001">
    <property type="entry name" value="Helicase_ATP-bd"/>
</dbReference>
<dbReference type="InterPro" id="IPR002464">
    <property type="entry name" value="DNA/RNA_helicase_DEAH_CS"/>
</dbReference>
<dbReference type="FunFam" id="3.40.50.300:FF:000637">
    <property type="entry name" value="ATP-dependent RNA helicase DHX37/DHR1"/>
    <property type="match status" value="1"/>
</dbReference>
<feature type="domain" description="Helicase ATP-binding" evidence="12">
    <location>
        <begin position="374"/>
        <end position="565"/>
    </location>
</feature>
<feature type="compositionally biased region" description="Basic and acidic residues" evidence="11">
    <location>
        <begin position="240"/>
        <end position="249"/>
    </location>
</feature>
<dbReference type="SUPFAM" id="SSF52540">
    <property type="entry name" value="P-loop containing nucleoside triphosphate hydrolases"/>
    <property type="match status" value="1"/>
</dbReference>
<feature type="domain" description="Helicase C-terminal" evidence="13">
    <location>
        <begin position="595"/>
        <end position="840"/>
    </location>
</feature>
<dbReference type="InterPro" id="IPR001650">
    <property type="entry name" value="Helicase_C-like"/>
</dbReference>
<dbReference type="Gene3D" id="3.50.50.60">
    <property type="entry name" value="FAD/NAD(P)-binding domain"/>
    <property type="match status" value="2"/>
</dbReference>
<dbReference type="InterPro" id="IPR020946">
    <property type="entry name" value="Flavin_mOase-like"/>
</dbReference>
<dbReference type="GO" id="GO:0000462">
    <property type="term" value="P:maturation of SSU-rRNA from tricistronic rRNA transcript (SSU-rRNA, 5.8S rRNA, LSU-rRNA)"/>
    <property type="evidence" value="ECO:0007669"/>
    <property type="project" value="TreeGrafter"/>
</dbReference>
<dbReference type="SMART" id="SM00847">
    <property type="entry name" value="HA2"/>
    <property type="match status" value="1"/>
</dbReference>
<evidence type="ECO:0000256" key="3">
    <source>
        <dbReference type="ARBA" id="ARBA00022630"/>
    </source>
</evidence>
<evidence type="ECO:0000256" key="2">
    <source>
        <dbReference type="ARBA" id="ARBA00012552"/>
    </source>
</evidence>
<feature type="region of interest" description="Disordered" evidence="11">
    <location>
        <begin position="1"/>
        <end position="69"/>
    </location>
</feature>
<dbReference type="GO" id="GO:0016787">
    <property type="term" value="F:hydrolase activity"/>
    <property type="evidence" value="ECO:0007669"/>
    <property type="project" value="UniProtKB-KW"/>
</dbReference>
<dbReference type="EC" id="3.6.4.13" evidence="2"/>
<dbReference type="GO" id="GO:1990904">
    <property type="term" value="C:ribonucleoprotein complex"/>
    <property type="evidence" value="ECO:0007669"/>
    <property type="project" value="UniProtKB-ARBA"/>
</dbReference>
<dbReference type="GO" id="GO:0003724">
    <property type="term" value="F:RNA helicase activity"/>
    <property type="evidence" value="ECO:0007669"/>
    <property type="project" value="UniProtKB-EC"/>
</dbReference>
<dbReference type="SMART" id="SM00490">
    <property type="entry name" value="HELICc"/>
    <property type="match status" value="1"/>
</dbReference>
<dbReference type="Pfam" id="PF00270">
    <property type="entry name" value="DEAD"/>
    <property type="match status" value="1"/>
</dbReference>
<dbReference type="PROSITE" id="PS51194">
    <property type="entry name" value="HELICASE_CTER"/>
    <property type="match status" value="1"/>
</dbReference>
<dbReference type="PANTHER" id="PTHR18934:SF99">
    <property type="entry name" value="ATP-DEPENDENT RNA HELICASE DHX37-RELATED"/>
    <property type="match status" value="1"/>
</dbReference>
<dbReference type="GO" id="GO:0005524">
    <property type="term" value="F:ATP binding"/>
    <property type="evidence" value="ECO:0007669"/>
    <property type="project" value="UniProtKB-KW"/>
</dbReference>
<keyword evidence="5" id="KW-0378">Hydrolase</keyword>
<feature type="region of interest" description="Disordered" evidence="11">
    <location>
        <begin position="157"/>
        <end position="285"/>
    </location>
</feature>
<dbReference type="OrthoDB" id="10253254at2759"/>
<keyword evidence="8" id="KW-0067">ATP-binding</keyword>
<evidence type="ECO:0000256" key="11">
    <source>
        <dbReference type="SAM" id="MobiDB-lite"/>
    </source>
</evidence>
<dbReference type="InParanoid" id="A0A1V8SLR9"/>
<comment type="similarity">
    <text evidence="1">Belongs to the DEAD box helicase family. DEAH subfamily.</text>
</comment>
<dbReference type="CDD" id="cd17982">
    <property type="entry name" value="DEXHc_DHX37"/>
    <property type="match status" value="1"/>
</dbReference>
<evidence type="ECO:0000256" key="1">
    <source>
        <dbReference type="ARBA" id="ARBA00008792"/>
    </source>
</evidence>
<dbReference type="GO" id="GO:0050661">
    <property type="term" value="F:NADP binding"/>
    <property type="evidence" value="ECO:0007669"/>
    <property type="project" value="InterPro"/>
</dbReference>
<keyword evidence="6" id="KW-0347">Helicase</keyword>
<feature type="compositionally biased region" description="Basic and acidic residues" evidence="11">
    <location>
        <begin position="175"/>
        <end position="184"/>
    </location>
</feature>
<dbReference type="Pfam" id="PF00271">
    <property type="entry name" value="Helicase_C"/>
    <property type="match status" value="1"/>
</dbReference>
<dbReference type="InterPro" id="IPR011545">
    <property type="entry name" value="DEAD/DEAH_box_helicase_dom"/>
</dbReference>
<dbReference type="GO" id="GO:0005730">
    <property type="term" value="C:nucleolus"/>
    <property type="evidence" value="ECO:0007669"/>
    <property type="project" value="TreeGrafter"/>
</dbReference>
<dbReference type="GO" id="GO:0003723">
    <property type="term" value="F:RNA binding"/>
    <property type="evidence" value="ECO:0007669"/>
    <property type="project" value="TreeGrafter"/>
</dbReference>
<evidence type="ECO:0000259" key="12">
    <source>
        <dbReference type="PROSITE" id="PS51192"/>
    </source>
</evidence>
<dbReference type="Pfam" id="PF21010">
    <property type="entry name" value="HA2_C"/>
    <property type="match status" value="1"/>
</dbReference>
<dbReference type="Gene3D" id="1.20.120.1080">
    <property type="match status" value="1"/>
</dbReference>
<dbReference type="EMBL" id="NAJO01000037">
    <property type="protein sequence ID" value="OQO00069.1"/>
    <property type="molecule type" value="Genomic_DNA"/>
</dbReference>
<dbReference type="InterPro" id="IPR027417">
    <property type="entry name" value="P-loop_NTPase"/>
</dbReference>
<evidence type="ECO:0000259" key="13">
    <source>
        <dbReference type="PROSITE" id="PS51194"/>
    </source>
</evidence>
<dbReference type="PROSITE" id="PS51192">
    <property type="entry name" value="HELICASE_ATP_BIND_1"/>
    <property type="match status" value="1"/>
</dbReference>
<evidence type="ECO:0000313" key="15">
    <source>
        <dbReference type="Proteomes" id="UP000192596"/>
    </source>
</evidence>
<dbReference type="PANTHER" id="PTHR18934">
    <property type="entry name" value="ATP-DEPENDENT RNA HELICASE"/>
    <property type="match status" value="1"/>
</dbReference>
<keyword evidence="15" id="KW-1185">Reference proteome</keyword>
<dbReference type="CDD" id="cd18791">
    <property type="entry name" value="SF2_C_RHA"/>
    <property type="match status" value="1"/>
</dbReference>
<evidence type="ECO:0000256" key="5">
    <source>
        <dbReference type="ARBA" id="ARBA00022801"/>
    </source>
</evidence>
<dbReference type="PROSITE" id="PS00690">
    <property type="entry name" value="DEAH_ATP_HELICASE"/>
    <property type="match status" value="1"/>
</dbReference>
<evidence type="ECO:0000256" key="9">
    <source>
        <dbReference type="ARBA" id="ARBA00023002"/>
    </source>
</evidence>
<feature type="region of interest" description="Disordered" evidence="11">
    <location>
        <begin position="325"/>
        <end position="344"/>
    </location>
</feature>
<proteinExistence type="inferred from homology"/>
<dbReference type="GO" id="GO:0004499">
    <property type="term" value="F:N,N-dimethylaniline monooxygenase activity"/>
    <property type="evidence" value="ECO:0007669"/>
    <property type="project" value="InterPro"/>
</dbReference>
<keyword evidence="9" id="KW-0560">Oxidoreductase</keyword>
<comment type="caution">
    <text evidence="14">The sequence shown here is derived from an EMBL/GenBank/DDBJ whole genome shotgun (WGS) entry which is preliminary data.</text>
</comment>
<evidence type="ECO:0000256" key="4">
    <source>
        <dbReference type="ARBA" id="ARBA00022741"/>
    </source>
</evidence>
<dbReference type="InterPro" id="IPR048333">
    <property type="entry name" value="HA2_WH"/>
</dbReference>
<sequence length="1672" mass="185086">MPPKFVPRERKHRRLAKLKETSKKAPPTQSNAEVIVPASKSEQEERRQQLKDELRAHQPDVKINGKKRKRLDHYVDTKLRKEENLELIKKLASHQIDTSLLQSSKKLGRVNDTRREVIERALRERKAGIDVRGDQDEVLFQQRVPVVADARIRAAVFTEKPSDPDGRSFGSGLKRPLDVGEDGRPVLPSRKRRKREKIRSVREAMPLSDKEYSDEDMDEEIMESESDQDEWNGFSDGEMEEHSTEESRENTASGSEDDSATSNSAEESTEDEDDDEDSEIGAVDKPARASAFKMWAAARRNEAIGVEPSIAPTSDPAVIAAFKPRVSSPDPAQPATTTTASTARPEKAITTNRATDIQAARLELPVVQEEQKIMEAIHNNPITIICGETGSGKTTQVPQMIYEAGYGTAIGKPRATSEKSAASFSSGMIGITQPRRVAAVSVAQRVKTEMGSEFSRQVAHQVRYDSAVTNDTAMKFMTDGILLREISQDFVLSKYSAIIIDEAHERSVNTDILIGMLSRIVPLRAQLAGEQRTRYSPLKLVIMSATLRVSDFIQNDRLFKGVVPPIVEAEGRQHPVTVHFSRTTERDFVSEMVRKVERAHRKLPHGGMLVFLTGQQEIQDVAARLNQVLGGTASYTRPTTNGRDSSFGFGADDYDNATIRKRGDTLEGEDEAGSDVEINGADSDAEDADFDVAPDPAFMPKKAQGLLKPHILPLYAALPTSQQMRVFQDPPEGHRLIVLATNVAETSLTIPGIRYVFDCGRSKEKVYDTSAGPGIQTFEIDWISKASAAQRTGRAGRTGPGHCYRLYSSAVFEEFFAEHAIPEILRTPLENVVLQLKSMEIENVVNFPFPTPPERKQLEVAETLLRNLGAIAEGNGKITPLGRQLLAFPVSPRFGKILLLAQANEVVTPAVATVAALAVGDLSIPEVQAGAASARLGPAADDESDDYDGNQRRRIEREGYTAAEILHQKYTRAQAKLSQWDHSSDTVKMLATVAVHADAMLKKNSPQVCKDFYLHEKPLQEAQQLRQQLHNIIASQLAAGVDNATISDLRYEPSIPIPSEKRRKMLNQVVAAGFIDQIAIRADLLPSTGTNNRAKRANQVPYRTLIPSVKEEDIDRTLSQEDQDFQRSVYVHSASVLAKLSATEMPPYIVYSHMSRASPRNVDEDKQLRTRIHPLCVVSAKQIAALAEGTPLLQYGNPLQKIEELEGGKRRRCWVGVELAASRAIMLVAYASLSSRRDKRRDSPVEGNDSDYTEASIAFAPPGPCYDGLRNNVSTHEMEMSTHLFKAGTEEFVSQRELADYLQDAANANNAHTDILLNTRVEDVIKVDGKWQVETTTLTRTDGGPQYTPRTYQFDAVVVANGNYHAMNVPDIPGLREWKRTYPGRVMHSKLYRRPQRYRDQNVLVVGASVSSTDIVRELGSIAKATCQSSRGGAYDLPTTLLPENCARVSGVRSFDPLAMSSSSSPSTCIPGTVTLIDGTVLKGIDSVVLATGYHVSFPFLRSLHADHLSSSMADDRVLVTDGQQTHNLHKDIFYIPDPTLSFIGVPYHTATWSFFEFQAVALAQVLAGKVALPSEAGMRDEYEQRLQRKGAGRAFHSLKGSGQEIEYVNELVEWVNGGREEVEKGQYVMKGHSEKWLASYARRQERFKLLFGPSRDKAVDERVLAGMAGCV</sequence>
<feature type="compositionally biased region" description="Low complexity" evidence="11">
    <location>
        <begin position="327"/>
        <end position="343"/>
    </location>
</feature>
<keyword evidence="7" id="KW-0274">FAD</keyword>
<name>A0A1V8SLR9_9PEZI</name>
<dbReference type="InterPro" id="IPR036188">
    <property type="entry name" value="FAD/NAD-bd_sf"/>
</dbReference>
<feature type="compositionally biased region" description="Acidic residues" evidence="11">
    <location>
        <begin position="212"/>
        <end position="230"/>
    </location>
</feature>
<feature type="region of interest" description="Disordered" evidence="11">
    <location>
        <begin position="933"/>
        <end position="953"/>
    </location>
</feature>
<dbReference type="Proteomes" id="UP000192596">
    <property type="component" value="Unassembled WGS sequence"/>
</dbReference>
<evidence type="ECO:0000256" key="8">
    <source>
        <dbReference type="ARBA" id="ARBA00022840"/>
    </source>
</evidence>
<evidence type="ECO:0000256" key="10">
    <source>
        <dbReference type="ARBA" id="ARBA00047984"/>
    </source>
</evidence>
<dbReference type="Gene3D" id="3.40.50.300">
    <property type="entry name" value="P-loop containing nucleotide triphosphate hydrolases"/>
    <property type="match status" value="2"/>
</dbReference>
<gene>
    <name evidence="14" type="ORF">B0A48_14272</name>
</gene>
<dbReference type="InterPro" id="IPR007502">
    <property type="entry name" value="Helicase-assoc_dom"/>
</dbReference>
<dbReference type="GO" id="GO:0050660">
    <property type="term" value="F:flavin adenine dinucleotide binding"/>
    <property type="evidence" value="ECO:0007669"/>
    <property type="project" value="InterPro"/>
</dbReference>
<evidence type="ECO:0000256" key="7">
    <source>
        <dbReference type="ARBA" id="ARBA00022827"/>
    </source>
</evidence>
<accession>A0A1V8SLR9</accession>
<dbReference type="FunCoup" id="A0A1V8SLR9">
    <property type="interactions" value="2216"/>
</dbReference>
<organism evidence="14 15">
    <name type="scientific">Cryoendolithus antarcticus</name>
    <dbReference type="NCBI Taxonomy" id="1507870"/>
    <lineage>
        <taxon>Eukaryota</taxon>
        <taxon>Fungi</taxon>
        <taxon>Dikarya</taxon>
        <taxon>Ascomycota</taxon>
        <taxon>Pezizomycotina</taxon>
        <taxon>Dothideomycetes</taxon>
        <taxon>Dothideomycetidae</taxon>
        <taxon>Cladosporiales</taxon>
        <taxon>Cladosporiaceae</taxon>
        <taxon>Cryoendolithus</taxon>
    </lineage>
</organism>
<dbReference type="SMART" id="SM00487">
    <property type="entry name" value="DEXDc"/>
    <property type="match status" value="1"/>
</dbReference>
<dbReference type="SUPFAM" id="SSF51905">
    <property type="entry name" value="FAD/NAD(P)-binding domain"/>
    <property type="match status" value="2"/>
</dbReference>
<feature type="compositionally biased region" description="Basic and acidic residues" evidence="11">
    <location>
        <begin position="41"/>
        <end position="60"/>
    </location>
</feature>
<feature type="region of interest" description="Disordered" evidence="11">
    <location>
        <begin position="662"/>
        <end position="685"/>
    </location>
</feature>
<dbReference type="Pfam" id="PF04408">
    <property type="entry name" value="WHD_HA2"/>
    <property type="match status" value="1"/>
</dbReference>
<evidence type="ECO:0000313" key="14">
    <source>
        <dbReference type="EMBL" id="OQO00069.1"/>
    </source>
</evidence>